<dbReference type="InterPro" id="IPR006896">
    <property type="entry name" value="Sec23/24_trunk_dom"/>
</dbReference>
<dbReference type="GO" id="GO:0030127">
    <property type="term" value="C:COPII vesicle coat"/>
    <property type="evidence" value="ECO:0007669"/>
    <property type="project" value="InterPro"/>
</dbReference>
<feature type="domain" description="Zinc finger Sec23/Sec24-type" evidence="5">
    <location>
        <begin position="119"/>
        <end position="156"/>
    </location>
</feature>
<dbReference type="Gene3D" id="2.60.40.1670">
    <property type="entry name" value="beta-sandwich domain of Sec23/24"/>
    <property type="match status" value="1"/>
</dbReference>
<organism evidence="7 8">
    <name type="scientific">Giardia intestinalis (strain P15)</name>
    <name type="common">Giardia lamblia</name>
    <dbReference type="NCBI Taxonomy" id="658858"/>
    <lineage>
        <taxon>Eukaryota</taxon>
        <taxon>Metamonada</taxon>
        <taxon>Diplomonadida</taxon>
        <taxon>Hexamitidae</taxon>
        <taxon>Giardiinae</taxon>
        <taxon>Giardia</taxon>
    </lineage>
</organism>
<dbReference type="VEuPathDB" id="GiardiaDB:GLP15_478"/>
<evidence type="ECO:0000256" key="4">
    <source>
        <dbReference type="SAM" id="MobiDB-lite"/>
    </source>
</evidence>
<dbReference type="Pfam" id="PF04810">
    <property type="entry name" value="zf-Sec23_Sec24"/>
    <property type="match status" value="1"/>
</dbReference>
<gene>
    <name evidence="7" type="ORF">GLP15_478</name>
</gene>
<accession>E1F6H0</accession>
<evidence type="ECO:0000313" key="7">
    <source>
        <dbReference type="EMBL" id="EFO61950.1"/>
    </source>
</evidence>
<dbReference type="InterPro" id="IPR029006">
    <property type="entry name" value="ADF-H/Gelsolin-like_dom_sf"/>
</dbReference>
<dbReference type="GO" id="GO:0000149">
    <property type="term" value="F:SNARE binding"/>
    <property type="evidence" value="ECO:0007669"/>
    <property type="project" value="TreeGrafter"/>
</dbReference>
<dbReference type="SUPFAM" id="SSF82919">
    <property type="entry name" value="Zn-finger domain of Sec23/24"/>
    <property type="match status" value="1"/>
</dbReference>
<dbReference type="GO" id="GO:0090110">
    <property type="term" value="P:COPII-coated vesicle cargo loading"/>
    <property type="evidence" value="ECO:0007669"/>
    <property type="project" value="TreeGrafter"/>
</dbReference>
<dbReference type="PANTHER" id="PTHR13803">
    <property type="entry name" value="SEC24-RELATED PROTEIN"/>
    <property type="match status" value="1"/>
</dbReference>
<feature type="region of interest" description="Disordered" evidence="4">
    <location>
        <begin position="773"/>
        <end position="803"/>
    </location>
</feature>
<dbReference type="Proteomes" id="UP000008974">
    <property type="component" value="Unassembled WGS sequence"/>
</dbReference>
<evidence type="ECO:0000259" key="5">
    <source>
        <dbReference type="Pfam" id="PF04810"/>
    </source>
</evidence>
<comment type="similarity">
    <text evidence="2">Belongs to the SEC23/SEC24 family. SEC24 subfamily.</text>
</comment>
<dbReference type="AlphaFoldDB" id="E1F6H0"/>
<dbReference type="GO" id="GO:0008270">
    <property type="term" value="F:zinc ion binding"/>
    <property type="evidence" value="ECO:0007669"/>
    <property type="project" value="InterPro"/>
</dbReference>
<dbReference type="GO" id="GO:0070971">
    <property type="term" value="C:endoplasmic reticulum exit site"/>
    <property type="evidence" value="ECO:0007669"/>
    <property type="project" value="TreeGrafter"/>
</dbReference>
<comment type="subcellular location">
    <subcellularLocation>
        <location evidence="1">Golgi apparatus membrane</location>
    </subcellularLocation>
</comment>
<name>E1F6H0_GIAIA</name>
<dbReference type="InterPro" id="IPR050550">
    <property type="entry name" value="SEC23_SEC24_subfamily"/>
</dbReference>
<protein>
    <submittedName>
        <fullName evidence="7">Sec24</fullName>
    </submittedName>
</protein>
<evidence type="ECO:0000256" key="3">
    <source>
        <dbReference type="ARBA" id="ARBA00023034"/>
    </source>
</evidence>
<feature type="region of interest" description="Disordered" evidence="4">
    <location>
        <begin position="875"/>
        <end position="895"/>
    </location>
</feature>
<comment type="caution">
    <text evidence="7">The sequence shown here is derived from an EMBL/GenBank/DDBJ whole genome shotgun (WGS) entry which is preliminary data.</text>
</comment>
<dbReference type="PANTHER" id="PTHR13803:SF39">
    <property type="entry name" value="SECRETORY 24AB, ISOFORM A"/>
    <property type="match status" value="1"/>
</dbReference>
<evidence type="ECO:0000313" key="8">
    <source>
        <dbReference type="Proteomes" id="UP000008974"/>
    </source>
</evidence>
<dbReference type="Gene3D" id="1.20.120.730">
    <property type="entry name" value="Sec23/Sec24 helical domain"/>
    <property type="match status" value="1"/>
</dbReference>
<dbReference type="InterPro" id="IPR036174">
    <property type="entry name" value="Znf_Sec23_Sec24_sf"/>
</dbReference>
<dbReference type="Gene3D" id="3.40.20.10">
    <property type="entry name" value="Severin"/>
    <property type="match status" value="1"/>
</dbReference>
<dbReference type="Gene3D" id="3.40.50.410">
    <property type="entry name" value="von Willebrand factor, type A domain"/>
    <property type="match status" value="1"/>
</dbReference>
<sequence>MASRKASVLQPSIRSSSTFVRSSGELPETMEKFVQDTFQRHGSVEPNASSMIMYMSSQRYKKGIQTCTSSYMMTTHKVFPRNSALESQMKFSLGLIVEPLSTIGDTKVTLQQDTGLQLPRCSFCGAYINGYNRFTDTRTTVFCCICDELTRLPPAYSALLRNVSTIRPELSHEAYDYLCPAQTVGVGAEYTELINTSTGHACYYAIELTEHTIRTKKAIEVLTAILGHLDYLVEVHNRSNCPVYIGLLFFNTYVHVLARTSPNSQDLCIYSLIDRNTLPVPDGFLISISDLHSFNALYSFIKRTIHTLMLKQTLSFVPPTLTQVRQTELAHALELMAEVLKARGGRVIMFISTQPKNLVSGQYDGSGRTACQDNHFNMKSLFSCLSVFYGNMAIRLVRLKISVSTVLMPASSISGFGSVLELTRHTNGGLWYVEKFCPHAAEAPIQLFLQREFGETTCFDVYCLIHLPKQLSIKYVLGTVMHRSDVAIYLAAATQASCCGVRLQVHGEIDRDITYYQSHTSFVTFSGQRVIRVCTKPLRLSSNIIRIITSVNSHVLVNMYAKLIAQTLRWSPHISNTQELILNKHTDLFIVYVSTLSETIDSVTAGKVLRRNLRDYLALYHNTLPDVVCYQRSNTFKLDLVDGLRFLDYWPELQVLPELIFFILKTDMLDPNPPQSESMIKSLVSMITLEGITTADIITYLCPSLYYIDVTTTEPIDDKGIQLPLLSSSLERPGVYLLESFYCLYVFINITPTNPLYSKLVFSKHYEQHTTTQPIVVPSNNTTKDDEQLKAPEPMRLSSPTPTKQNYDEIDDIFMTMAEQNKVISAIESNHLPVASLKRSSFFAKPLASTRSHSTIREKLSAGYKGIKEFIRSPSLALNNPKDDPRHPYTSAQMPFPRSLSVQPSVANKQQMDRERRNKNRHLHETLYLRADSEIATRVSAIIDVIQKRVYETRGVQLNIIVVSSQGAYARIIADYMTLSDTSRGISIDAFKQSIRNYILKSYDLLEK</sequence>
<dbReference type="GO" id="GO:0006886">
    <property type="term" value="P:intracellular protein transport"/>
    <property type="evidence" value="ECO:0007669"/>
    <property type="project" value="InterPro"/>
</dbReference>
<dbReference type="EMBL" id="ACVC01000199">
    <property type="protein sequence ID" value="EFO61950.1"/>
    <property type="molecule type" value="Genomic_DNA"/>
</dbReference>
<dbReference type="STRING" id="658858.E1F6H0"/>
<dbReference type="SUPFAM" id="SSF81995">
    <property type="entry name" value="beta-sandwich domain of Sec23/24"/>
    <property type="match status" value="1"/>
</dbReference>
<reference evidence="7 8" key="1">
    <citation type="journal article" date="2010" name="BMC Genomics">
        <title>Genome analysis and comparative genomics of a Giardia intestinalis assemblage E isolate.</title>
        <authorList>
            <person name="Jerlstrom-Hultqvist J."/>
            <person name="Franzen O."/>
            <person name="Ankarklev J."/>
            <person name="Xu F."/>
            <person name="Nohynkova E."/>
            <person name="Andersson J.O."/>
            <person name="Svard S.G."/>
            <person name="Andersson B."/>
        </authorList>
    </citation>
    <scope>NUCLEOTIDE SEQUENCE [LARGE SCALE GENOMIC DNA]</scope>
    <source>
        <strain evidence="7 8">P15</strain>
    </source>
</reference>
<dbReference type="OrthoDB" id="49016at2759"/>
<feature type="compositionally biased region" description="Polar residues" evidence="4">
    <location>
        <begin position="773"/>
        <end position="782"/>
    </location>
</feature>
<proteinExistence type="inferred from homology"/>
<keyword evidence="3" id="KW-0333">Golgi apparatus</keyword>
<feature type="domain" description="Sec23/Sec24 trunk" evidence="6">
    <location>
        <begin position="221"/>
        <end position="438"/>
    </location>
</feature>
<dbReference type="SUPFAM" id="SSF53300">
    <property type="entry name" value="vWA-like"/>
    <property type="match status" value="1"/>
</dbReference>
<evidence type="ECO:0000259" key="6">
    <source>
        <dbReference type="Pfam" id="PF04811"/>
    </source>
</evidence>
<evidence type="ECO:0000256" key="1">
    <source>
        <dbReference type="ARBA" id="ARBA00004394"/>
    </source>
</evidence>
<dbReference type="Pfam" id="PF04811">
    <property type="entry name" value="Sec23_trunk"/>
    <property type="match status" value="1"/>
</dbReference>
<dbReference type="OMA" id="VFCCICD"/>
<dbReference type="Gene3D" id="2.30.30.380">
    <property type="entry name" value="Zn-finger domain of Sec23/24"/>
    <property type="match status" value="1"/>
</dbReference>
<dbReference type="GO" id="GO:0000139">
    <property type="term" value="C:Golgi membrane"/>
    <property type="evidence" value="ECO:0007669"/>
    <property type="project" value="UniProtKB-SubCell"/>
</dbReference>
<dbReference type="InterPro" id="IPR006895">
    <property type="entry name" value="Znf_Sec23_Sec24"/>
</dbReference>
<dbReference type="InterPro" id="IPR036465">
    <property type="entry name" value="vWFA_dom_sf"/>
</dbReference>
<evidence type="ECO:0000256" key="2">
    <source>
        <dbReference type="ARBA" id="ARBA00008334"/>
    </source>
</evidence>